<keyword evidence="8 10" id="KW-1133">Transmembrane helix</keyword>
<proteinExistence type="predicted"/>
<feature type="transmembrane region" description="Helical" evidence="10">
    <location>
        <begin position="342"/>
        <end position="367"/>
    </location>
</feature>
<evidence type="ECO:0000313" key="14">
    <source>
        <dbReference type="Proteomes" id="UP000006556"/>
    </source>
</evidence>
<dbReference type="KEGG" id="pth:PTH_2379"/>
<name>A5CZN4_PELTS</name>
<comment type="subcellular location">
    <subcellularLocation>
        <location evidence="1">Cell membrane</location>
        <topology evidence="1">Multi-pass membrane protein</topology>
    </subcellularLocation>
</comment>
<dbReference type="SMART" id="SM00382">
    <property type="entry name" value="AAA"/>
    <property type="match status" value="1"/>
</dbReference>
<dbReference type="PANTHER" id="PTHR24221:SF654">
    <property type="entry name" value="ATP-BINDING CASSETTE SUB-FAMILY B MEMBER 6"/>
    <property type="match status" value="1"/>
</dbReference>
<dbReference type="NCBIfam" id="TIGR03797">
    <property type="entry name" value="NHLM_micro_ABC2"/>
    <property type="match status" value="1"/>
</dbReference>
<evidence type="ECO:0000256" key="10">
    <source>
        <dbReference type="SAM" id="Phobius"/>
    </source>
</evidence>
<evidence type="ECO:0000256" key="7">
    <source>
        <dbReference type="ARBA" id="ARBA00022840"/>
    </source>
</evidence>
<dbReference type="GO" id="GO:0005886">
    <property type="term" value="C:plasma membrane"/>
    <property type="evidence" value="ECO:0007669"/>
    <property type="project" value="UniProtKB-SubCell"/>
</dbReference>
<keyword evidence="6" id="KW-0378">Hydrolase</keyword>
<dbReference type="InterPro" id="IPR017871">
    <property type="entry name" value="ABC_transporter-like_CS"/>
</dbReference>
<dbReference type="InterPro" id="IPR011527">
    <property type="entry name" value="ABC1_TM_dom"/>
</dbReference>
<evidence type="ECO:0000256" key="2">
    <source>
        <dbReference type="ARBA" id="ARBA00022448"/>
    </source>
</evidence>
<evidence type="ECO:0000256" key="3">
    <source>
        <dbReference type="ARBA" id="ARBA00022475"/>
    </source>
</evidence>
<dbReference type="PROSITE" id="PS50893">
    <property type="entry name" value="ABC_TRANSPORTER_2"/>
    <property type="match status" value="1"/>
</dbReference>
<feature type="domain" description="ABC transporter" evidence="11">
    <location>
        <begin position="655"/>
        <end position="888"/>
    </location>
</feature>
<evidence type="ECO:0000256" key="8">
    <source>
        <dbReference type="ARBA" id="ARBA00022989"/>
    </source>
</evidence>
<dbReference type="InterPro" id="IPR003593">
    <property type="entry name" value="AAA+_ATPase"/>
</dbReference>
<accession>A5CZN4</accession>
<evidence type="ECO:0000256" key="5">
    <source>
        <dbReference type="ARBA" id="ARBA00022741"/>
    </source>
</evidence>
<keyword evidence="6" id="KW-0645">Protease</keyword>
<keyword evidence="14" id="KW-1185">Reference proteome</keyword>
<dbReference type="GO" id="GO:0008234">
    <property type="term" value="F:cysteine-type peptidase activity"/>
    <property type="evidence" value="ECO:0007669"/>
    <property type="project" value="UniProtKB-KW"/>
</dbReference>
<dbReference type="Pfam" id="PF00005">
    <property type="entry name" value="ABC_tran"/>
    <property type="match status" value="1"/>
</dbReference>
<keyword evidence="9 10" id="KW-0472">Membrane</keyword>
<dbReference type="PANTHER" id="PTHR24221">
    <property type="entry name" value="ATP-BINDING CASSETTE SUB-FAMILY B"/>
    <property type="match status" value="1"/>
</dbReference>
<dbReference type="InterPro" id="IPR039421">
    <property type="entry name" value="Type_1_exporter"/>
</dbReference>
<dbReference type="InterPro" id="IPR036640">
    <property type="entry name" value="ABC1_TM_sf"/>
</dbReference>
<dbReference type="GO" id="GO:0034040">
    <property type="term" value="F:ATPase-coupled lipid transmembrane transporter activity"/>
    <property type="evidence" value="ECO:0007669"/>
    <property type="project" value="TreeGrafter"/>
</dbReference>
<keyword evidence="6" id="KW-0788">Thiol protease</keyword>
<dbReference type="InterPro" id="IPR027417">
    <property type="entry name" value="P-loop_NTPase"/>
</dbReference>
<dbReference type="SUPFAM" id="SSF52540">
    <property type="entry name" value="P-loop containing nucleoside triphosphate hydrolases"/>
    <property type="match status" value="1"/>
</dbReference>
<reference evidence="14" key="1">
    <citation type="journal article" date="2008" name="Genome Res.">
        <title>The genome of Pelotomaculum thermopropionicum reveals niche-associated evolution in anaerobic microbiota.</title>
        <authorList>
            <person name="Kosaka T."/>
            <person name="Kato S."/>
            <person name="Shimoyama T."/>
            <person name="Ishii S."/>
            <person name="Abe T."/>
            <person name="Watanabe K."/>
        </authorList>
    </citation>
    <scope>NUCLEOTIDE SEQUENCE [LARGE SCALE GENOMIC DNA]</scope>
    <source>
        <strain evidence="14">DSM 13744 / JCM 10971 / SI</strain>
    </source>
</reference>
<feature type="transmembrane region" description="Helical" evidence="10">
    <location>
        <begin position="561"/>
        <end position="584"/>
    </location>
</feature>
<evidence type="ECO:0000313" key="13">
    <source>
        <dbReference type="EMBL" id="BAF60560.1"/>
    </source>
</evidence>
<keyword evidence="3" id="KW-1003">Cell membrane</keyword>
<evidence type="ECO:0000259" key="11">
    <source>
        <dbReference type="PROSITE" id="PS50893"/>
    </source>
</evidence>
<dbReference type="SUPFAM" id="SSF90123">
    <property type="entry name" value="ABC transporter transmembrane region"/>
    <property type="match status" value="1"/>
</dbReference>
<dbReference type="Gene3D" id="1.20.1560.10">
    <property type="entry name" value="ABC transporter type 1, transmembrane domain"/>
    <property type="match status" value="1"/>
</dbReference>
<dbReference type="STRING" id="370438.PTH_2379"/>
<organism evidence="13 14">
    <name type="scientific">Pelotomaculum thermopropionicum (strain DSM 13744 / JCM 10971 / SI)</name>
    <dbReference type="NCBI Taxonomy" id="370438"/>
    <lineage>
        <taxon>Bacteria</taxon>
        <taxon>Bacillati</taxon>
        <taxon>Bacillota</taxon>
        <taxon>Clostridia</taxon>
        <taxon>Eubacteriales</taxon>
        <taxon>Desulfotomaculaceae</taxon>
        <taxon>Pelotomaculum</taxon>
    </lineage>
</organism>
<keyword evidence="4 10" id="KW-0812">Transmembrane</keyword>
<evidence type="ECO:0000256" key="6">
    <source>
        <dbReference type="ARBA" id="ARBA00022807"/>
    </source>
</evidence>
<feature type="transmembrane region" description="Helical" evidence="10">
    <location>
        <begin position="604"/>
        <end position="625"/>
    </location>
</feature>
<dbReference type="InterPro" id="IPR003439">
    <property type="entry name" value="ABC_transporter-like_ATP-bd"/>
</dbReference>
<dbReference type="PROSITE" id="PS00211">
    <property type="entry name" value="ABC_TRANSPORTER_1"/>
    <property type="match status" value="1"/>
</dbReference>
<dbReference type="HOGENOM" id="CLU_000604_84_3_9"/>
<feature type="transmembrane region" description="Helical" evidence="10">
    <location>
        <begin position="379"/>
        <end position="399"/>
    </location>
</feature>
<dbReference type="GO" id="GO:0005524">
    <property type="term" value="F:ATP binding"/>
    <property type="evidence" value="ECO:0007669"/>
    <property type="project" value="UniProtKB-KW"/>
</dbReference>
<dbReference type="Pfam" id="PF00664">
    <property type="entry name" value="ABC_membrane"/>
    <property type="match status" value="1"/>
</dbReference>
<dbReference type="eggNOG" id="COG2274">
    <property type="taxonomic scope" value="Bacteria"/>
</dbReference>
<evidence type="ECO:0000259" key="12">
    <source>
        <dbReference type="PROSITE" id="PS50929"/>
    </source>
</evidence>
<feature type="transmembrane region" description="Helical" evidence="10">
    <location>
        <begin position="452"/>
        <end position="475"/>
    </location>
</feature>
<dbReference type="Proteomes" id="UP000006556">
    <property type="component" value="Chromosome"/>
</dbReference>
<keyword evidence="7" id="KW-0067">ATP-binding</keyword>
<keyword evidence="2" id="KW-0813">Transport</keyword>
<evidence type="ECO:0000256" key="4">
    <source>
        <dbReference type="ARBA" id="ARBA00022692"/>
    </source>
</evidence>
<sequence length="891" mass="97578">MPLTDPRGVWLLESGKVNVFSVAIKGDGVAGARDFLFEVEAGGLLFGLNPEGPEDEDEEKKIALLAAGLPGTRLWRVELDVFIQRVKLSAGADMFLPPLERWVKALAGSAGAAEPPEVRLLPSAGEPIQVRYAGESDVPLPLDSFHKASLRAVAGCRRKREEAERRRFRQKAGQDRLYFENAIKDMASVAQPGLKEGVRAATAGDPLFAACSLVGRAMNIEIVPSPRAAQDMPAKDPLRDIARASRIRIRQVALKGEWHTQDNGPLLAFTADDNRPVALIPLSPCRYQLHDPADNTTQPVDRQTARRLKPFAVAFYRPFPNKVLKLRDVLIFGSENCWKRDLLTVILMGVAGGLLSMVIPVATGIILDTIIPGGEKAQLLQMAFFLGASALAGLLFQLTRSLAVLRLEGRMEGAVMAAVWDRLLSLPVSFFKNYSAGELAMRAMGVSQIRRMLSGVVINNVLSSFFSLFNFGLLFYYSVKLAAVSTVFILVVTVIMAVLGYRQVGYERLVVGMSNRLSGLILQFLTGITKFRVAGAEKRAFYLITREFSEQRRMEYKSRMLAVQLSSFQAVLPVITSMAVFYAAVSLTGSTLGTGKFVAFNSALVSFMGSMTVLCQSFLSVNMIIPLFERSKPILETLPEYDEAKSDAGELTGVIEVSHVSFRYREDGPLVLDDVSLQAGEGDFVGIVGASGSGKSTLLRILLGFEKPVAGQVFYDGRPLEKLDIGSVRRQLGVVLQNSQLMSGDIYSNIVGANYHLTMDDAWEAARMAGLDQDIRDMPMGMYTLVSEGGATLSGGQRQRLLIARAIVNRPKIIFFDEATSALDNRTQAIVSASLEQLKATRIVIAHRLSTVVNCDQILVMDKGRVVERGTYEELMERGGFFAELARRQLA</sequence>
<dbReference type="EMBL" id="AP009389">
    <property type="protein sequence ID" value="BAF60560.1"/>
    <property type="molecule type" value="Genomic_DNA"/>
</dbReference>
<evidence type="ECO:0000256" key="9">
    <source>
        <dbReference type="ARBA" id="ARBA00023136"/>
    </source>
</evidence>
<gene>
    <name evidence="13" type="primary">SunT</name>
    <name evidence="13" type="ordered locus">PTH_2379</name>
</gene>
<dbReference type="PROSITE" id="PS50929">
    <property type="entry name" value="ABC_TM1F"/>
    <property type="match status" value="1"/>
</dbReference>
<dbReference type="GO" id="GO:0016887">
    <property type="term" value="F:ATP hydrolysis activity"/>
    <property type="evidence" value="ECO:0007669"/>
    <property type="project" value="InterPro"/>
</dbReference>
<keyword evidence="5" id="KW-0547">Nucleotide-binding</keyword>
<dbReference type="Gene3D" id="3.40.50.300">
    <property type="entry name" value="P-loop containing nucleotide triphosphate hydrolases"/>
    <property type="match status" value="1"/>
</dbReference>
<protein>
    <submittedName>
        <fullName evidence="13">ABC-type bacteriocin/lantibiotic exporters, contain an N-terminal double-glycine peptidase domain</fullName>
    </submittedName>
</protein>
<feature type="transmembrane region" description="Helical" evidence="10">
    <location>
        <begin position="481"/>
        <end position="501"/>
    </location>
</feature>
<dbReference type="AlphaFoldDB" id="A5CZN4"/>
<dbReference type="InterPro" id="IPR022515">
    <property type="entry name" value="NHPM_micro_ABC2"/>
</dbReference>
<dbReference type="GO" id="GO:0140359">
    <property type="term" value="F:ABC-type transporter activity"/>
    <property type="evidence" value="ECO:0007669"/>
    <property type="project" value="InterPro"/>
</dbReference>
<feature type="domain" description="ABC transmembrane type-1" evidence="12">
    <location>
        <begin position="343"/>
        <end position="623"/>
    </location>
</feature>
<dbReference type="FunFam" id="3.40.50.300:FF:000299">
    <property type="entry name" value="ABC transporter ATP-binding protein/permease"/>
    <property type="match status" value="1"/>
</dbReference>
<evidence type="ECO:0000256" key="1">
    <source>
        <dbReference type="ARBA" id="ARBA00004651"/>
    </source>
</evidence>